<dbReference type="AlphaFoldDB" id="A0A8E0TRF6"/>
<keyword evidence="3" id="KW-1185">Reference proteome</keyword>
<dbReference type="InterPro" id="IPR012669">
    <property type="entry name" value="Pectate_lyase"/>
</dbReference>
<evidence type="ECO:0000256" key="1">
    <source>
        <dbReference type="SAM" id="SignalP"/>
    </source>
</evidence>
<evidence type="ECO:0000313" key="2">
    <source>
        <dbReference type="EMBL" id="GAD59467.1"/>
    </source>
</evidence>
<reference evidence="3" key="1">
    <citation type="journal article" date="2013" name="Genome Announc.">
        <title>Draft Genome Sequence of the Dimorphic Prosthecate Bacterium Brevundimonas abyssalis TAR-001T.</title>
        <authorList>
            <person name="Tsubouchi T."/>
            <person name="Nishi S."/>
            <person name="Usui K."/>
            <person name="Shimane Y."/>
            <person name="Takaki Y."/>
            <person name="Maruyama T."/>
            <person name="Hatada Y."/>
        </authorList>
    </citation>
    <scope>NUCLEOTIDE SEQUENCE [LARGE SCALE GENOMIC DNA]</scope>
    <source>
        <strain evidence="3">TAR-001</strain>
    </source>
</reference>
<dbReference type="SUPFAM" id="SSF81853">
    <property type="entry name" value="Family 10 polysaccharide lyase"/>
    <property type="match status" value="1"/>
</dbReference>
<organism evidence="2 3">
    <name type="scientific">Brevundimonas abyssalis TAR-001</name>
    <dbReference type="NCBI Taxonomy" id="1391729"/>
    <lineage>
        <taxon>Bacteria</taxon>
        <taxon>Pseudomonadati</taxon>
        <taxon>Pseudomonadota</taxon>
        <taxon>Alphaproteobacteria</taxon>
        <taxon>Caulobacterales</taxon>
        <taxon>Caulobacteraceae</taxon>
        <taxon>Brevundimonas</taxon>
    </lineage>
</organism>
<dbReference type="OrthoDB" id="9804686at2"/>
<name>A0A8E0TRF6_9CAUL</name>
<accession>A0A8E0TRF6</accession>
<dbReference type="EMBL" id="BATC01000028">
    <property type="protein sequence ID" value="GAD59467.1"/>
    <property type="molecule type" value="Genomic_DNA"/>
</dbReference>
<gene>
    <name evidence="2" type="ORF">MBEBAB_1717</name>
</gene>
<dbReference type="InterPro" id="IPR006311">
    <property type="entry name" value="TAT_signal"/>
</dbReference>
<dbReference type="PROSITE" id="PS51318">
    <property type="entry name" value="TAT"/>
    <property type="match status" value="1"/>
</dbReference>
<proteinExistence type="predicted"/>
<keyword evidence="1" id="KW-0732">Signal</keyword>
<dbReference type="Pfam" id="PF09492">
    <property type="entry name" value="Pec_lyase"/>
    <property type="match status" value="1"/>
</dbReference>
<dbReference type="Gene3D" id="1.50.10.20">
    <property type="match status" value="1"/>
</dbReference>
<evidence type="ECO:0008006" key="4">
    <source>
        <dbReference type="Google" id="ProtNLM"/>
    </source>
</evidence>
<feature type="signal peptide" evidence="1">
    <location>
        <begin position="1"/>
        <end position="24"/>
    </location>
</feature>
<feature type="chain" id="PRO_5034222679" description="Pectate lyase" evidence="1">
    <location>
        <begin position="25"/>
        <end position="541"/>
    </location>
</feature>
<comment type="caution">
    <text evidence="2">The sequence shown here is derived from an EMBL/GenBank/DDBJ whole genome shotgun (WGS) entry which is preliminary data.</text>
</comment>
<dbReference type="Proteomes" id="UP000016569">
    <property type="component" value="Unassembled WGS sequence"/>
</dbReference>
<protein>
    <recommendedName>
        <fullName evidence="4">Pectate lyase</fullName>
    </recommendedName>
</protein>
<evidence type="ECO:0000313" key="3">
    <source>
        <dbReference type="Proteomes" id="UP000016569"/>
    </source>
</evidence>
<sequence>MLEFPMSISRRALMSAFAATTAVAGFAGKAAFAQASADPAVLEAMRRATRFMVEEAAVNGGYVWSYLPDFSRRWGELEASPTMIWIQPPGTATMGHLFLDAYHATGDEFYYEAAQSATGAVIAAQVSAGGWNYVHDTAGEAAEQQWYDTVAANAWRLEEFRKRYGNGTFDDAGTSESAQLLLRMYLEKRDETYRGPLYKAIDFILDAQYPNGGWPQRFPLPEDEDDYTRYITFNDDVAGENLEFLIFAYQALGEQRLLDPIRRGMDIFLETQQPMPQPGWGLQHYVHDLTPAPARSIEPRAFATHTTAANIRALIGFYRLTGDRKYLARIPEAIDWLESVAAPADIRPPGRTHPTFIQIGNGRPLYIHRRGSNITNGSYYADENPNDTVIHYGSFRAVDTDALRAEYEAAAALSPEQASAGSPLLAASGSRELPRYFTLKDVDVSDLNTPGFDPNPPSAERVAELIGTLNERGYWSTPLTTTSNPYIGQSPAAVTPGEYRLTRVGDQWDTSPYVTDFPVEGVSTSVYIRNMGQFIQALGAR</sequence>